<evidence type="ECO:0000256" key="3">
    <source>
        <dbReference type="ARBA" id="ARBA00022741"/>
    </source>
</evidence>
<accession>A0A6H0XK68</accession>
<evidence type="ECO:0000256" key="7">
    <source>
        <dbReference type="ARBA" id="ARBA00023027"/>
    </source>
</evidence>
<dbReference type="PANTHER" id="PTHR20275">
    <property type="entry name" value="NAD KINASE"/>
    <property type="match status" value="1"/>
</dbReference>
<dbReference type="Gene3D" id="2.60.200.30">
    <property type="entry name" value="Probable inorganic polyphosphate/atp-NAD kinase, domain 2"/>
    <property type="match status" value="1"/>
</dbReference>
<evidence type="ECO:0000256" key="2">
    <source>
        <dbReference type="ARBA" id="ARBA00022679"/>
    </source>
</evidence>
<protein>
    <recommendedName>
        <fullName evidence="11">NAD+ kinase</fullName>
    </recommendedName>
</protein>
<organism evidence="9 10">
    <name type="scientific">Peltaster fructicola</name>
    <dbReference type="NCBI Taxonomy" id="286661"/>
    <lineage>
        <taxon>Eukaryota</taxon>
        <taxon>Fungi</taxon>
        <taxon>Dikarya</taxon>
        <taxon>Ascomycota</taxon>
        <taxon>Pezizomycotina</taxon>
        <taxon>Dothideomycetes</taxon>
        <taxon>Dothideomycetes incertae sedis</taxon>
        <taxon>Peltaster</taxon>
    </lineage>
</organism>
<reference evidence="9 10" key="1">
    <citation type="journal article" date="2016" name="Sci. Rep.">
        <title>Peltaster fructicola genome reveals evolution from an invasive phytopathogen to an ectophytic parasite.</title>
        <authorList>
            <person name="Xu C."/>
            <person name="Chen H."/>
            <person name="Gleason M.L."/>
            <person name="Xu J.R."/>
            <person name="Liu H."/>
            <person name="Zhang R."/>
            <person name="Sun G."/>
        </authorList>
    </citation>
    <scope>NUCLEOTIDE SEQUENCE [LARGE SCALE GENOMIC DNA]</scope>
    <source>
        <strain evidence="9 10">LNHT1506</strain>
    </source>
</reference>
<dbReference type="SUPFAM" id="SSF111331">
    <property type="entry name" value="NAD kinase/diacylglycerol kinase-like"/>
    <property type="match status" value="1"/>
</dbReference>
<dbReference type="InterPro" id="IPR017438">
    <property type="entry name" value="ATP-NAD_kinase_N"/>
</dbReference>
<evidence type="ECO:0000256" key="5">
    <source>
        <dbReference type="ARBA" id="ARBA00022840"/>
    </source>
</evidence>
<gene>
    <name evidence="9" type="ORF">AMS68_000532</name>
</gene>
<feature type="compositionally biased region" description="Basic and acidic residues" evidence="8">
    <location>
        <begin position="32"/>
        <end position="44"/>
    </location>
</feature>
<keyword evidence="10" id="KW-1185">Reference proteome</keyword>
<comment type="similarity">
    <text evidence="1">Belongs to the NAD kinase family.</text>
</comment>
<sequence>MEHTAETSRDGEHRGKMGALGEALARTPIRKGSFDRETGMLDSKPRRFSTGAELLPMPHTQVTIPNTVAESDSEEKRTRTPKDQHATAARFDICSSTPSIARLAALTSPCYFHKKFGDAVDISKVLEEIRLDDQLSTSRLMQTAAGVREVSRQLQRRPLKRAVKSVMIITKARDNTLVTLTRELTLWLLETPRYGKDVGVNVYVDAKLQGSKRFGTDSIVASDSRFKDMLRFWTPPMCLERPELFDLVITLGGDGTVLFTSWLFQRIVPPVLSFSLGSLGFLTNFEFDQYKEKLNQIMGDTGMRINLRMRFTCTVYRSAASASSSFLASSAPSTTSLSTITSSALTHESQSAKIEGETHEVLNELVIDRGPSSYISSLDLYANDALLTRISADGVILSTPTGSTAYSLSAGGSLVHPDIPAILLTPICPHTLSFRPMLLNDDMALKVSIPASGRGGAFVSFDGKGRVELGRGDEVVVRASQYPFPTVMGQPLEWFDSISRTLRWNTRAAEQKAWAGGAAGHGDGDGADLLEAEQGNTEKAPEFDIDFEEADEAVSSKDSGYGGGSSENGKRQ</sequence>
<dbReference type="Gene3D" id="3.40.50.10330">
    <property type="entry name" value="Probable inorganic polyphosphate/atp-NAD kinase, domain 1"/>
    <property type="match status" value="1"/>
</dbReference>
<evidence type="ECO:0000256" key="6">
    <source>
        <dbReference type="ARBA" id="ARBA00022857"/>
    </source>
</evidence>
<proteinExistence type="inferred from homology"/>
<name>A0A6H0XK68_9PEZI</name>
<evidence type="ECO:0000256" key="8">
    <source>
        <dbReference type="SAM" id="MobiDB-lite"/>
    </source>
</evidence>
<keyword evidence="3" id="KW-0547">Nucleotide-binding</keyword>
<feature type="compositionally biased region" description="Basic and acidic residues" evidence="8">
    <location>
        <begin position="1"/>
        <end position="15"/>
    </location>
</feature>
<dbReference type="FunFam" id="3.40.50.10330:FF:000025">
    <property type="entry name" value="NAD+ kinase Utr1"/>
    <property type="match status" value="1"/>
</dbReference>
<feature type="compositionally biased region" description="Acidic residues" evidence="8">
    <location>
        <begin position="543"/>
        <end position="552"/>
    </location>
</feature>
<dbReference type="EMBL" id="CP051139">
    <property type="protein sequence ID" value="QIW95014.1"/>
    <property type="molecule type" value="Genomic_DNA"/>
</dbReference>
<evidence type="ECO:0000313" key="10">
    <source>
        <dbReference type="Proteomes" id="UP000503462"/>
    </source>
</evidence>
<dbReference type="Proteomes" id="UP000503462">
    <property type="component" value="Chromosome 1"/>
</dbReference>
<feature type="compositionally biased region" description="Basic and acidic residues" evidence="8">
    <location>
        <begin position="74"/>
        <end position="85"/>
    </location>
</feature>
<keyword evidence="7" id="KW-0520">NAD</keyword>
<dbReference type="HAMAP" id="MF_00361">
    <property type="entry name" value="NAD_kinase"/>
    <property type="match status" value="1"/>
</dbReference>
<evidence type="ECO:0000256" key="4">
    <source>
        <dbReference type="ARBA" id="ARBA00022777"/>
    </source>
</evidence>
<dbReference type="AlphaFoldDB" id="A0A6H0XK68"/>
<dbReference type="InterPro" id="IPR017437">
    <property type="entry name" value="ATP-NAD_kinase_PpnK-typ_C"/>
</dbReference>
<dbReference type="GO" id="GO:0019674">
    <property type="term" value="P:NAD+ metabolic process"/>
    <property type="evidence" value="ECO:0007669"/>
    <property type="project" value="InterPro"/>
</dbReference>
<dbReference type="Pfam" id="PF01513">
    <property type="entry name" value="NAD_kinase"/>
    <property type="match status" value="1"/>
</dbReference>
<dbReference type="GO" id="GO:0006741">
    <property type="term" value="P:NADP+ biosynthetic process"/>
    <property type="evidence" value="ECO:0007669"/>
    <property type="project" value="InterPro"/>
</dbReference>
<dbReference type="Pfam" id="PF20143">
    <property type="entry name" value="NAD_kinase_C"/>
    <property type="match status" value="1"/>
</dbReference>
<keyword evidence="2" id="KW-0808">Transferase</keyword>
<feature type="region of interest" description="Disordered" evidence="8">
    <location>
        <begin position="65"/>
        <end position="85"/>
    </location>
</feature>
<evidence type="ECO:0008006" key="11">
    <source>
        <dbReference type="Google" id="ProtNLM"/>
    </source>
</evidence>
<evidence type="ECO:0000313" key="9">
    <source>
        <dbReference type="EMBL" id="QIW95014.1"/>
    </source>
</evidence>
<keyword evidence="5" id="KW-0067">ATP-binding</keyword>
<dbReference type="GO" id="GO:0005524">
    <property type="term" value="F:ATP binding"/>
    <property type="evidence" value="ECO:0007669"/>
    <property type="project" value="UniProtKB-KW"/>
</dbReference>
<evidence type="ECO:0000256" key="1">
    <source>
        <dbReference type="ARBA" id="ARBA00010995"/>
    </source>
</evidence>
<dbReference type="InterPro" id="IPR016064">
    <property type="entry name" value="NAD/diacylglycerol_kinase_sf"/>
</dbReference>
<feature type="region of interest" description="Disordered" evidence="8">
    <location>
        <begin position="513"/>
        <end position="572"/>
    </location>
</feature>
<dbReference type="OrthoDB" id="24581at2759"/>
<keyword evidence="6" id="KW-0521">NADP</keyword>
<keyword evidence="4" id="KW-0418">Kinase</keyword>
<dbReference type="FunFam" id="2.60.200.30:FF:000009">
    <property type="entry name" value="Poly(P)/ATP NAD kinase"/>
    <property type="match status" value="1"/>
</dbReference>
<dbReference type="GO" id="GO:0003951">
    <property type="term" value="F:NAD+ kinase activity"/>
    <property type="evidence" value="ECO:0007669"/>
    <property type="project" value="InterPro"/>
</dbReference>
<dbReference type="InterPro" id="IPR002504">
    <property type="entry name" value="NADK"/>
</dbReference>
<dbReference type="PANTHER" id="PTHR20275:SF0">
    <property type="entry name" value="NAD KINASE"/>
    <property type="match status" value="1"/>
</dbReference>
<feature type="region of interest" description="Disordered" evidence="8">
    <location>
        <begin position="1"/>
        <end position="44"/>
    </location>
</feature>